<evidence type="ECO:0000256" key="1">
    <source>
        <dbReference type="SAM" id="MobiDB-lite"/>
    </source>
</evidence>
<dbReference type="AlphaFoldDB" id="A0A9P8LBN3"/>
<dbReference type="Proteomes" id="UP000750711">
    <property type="component" value="Unassembled WGS sequence"/>
</dbReference>
<feature type="region of interest" description="Disordered" evidence="1">
    <location>
        <begin position="91"/>
        <end position="142"/>
    </location>
</feature>
<gene>
    <name evidence="2" type="ORF">GP486_004165</name>
</gene>
<evidence type="ECO:0000313" key="3">
    <source>
        <dbReference type="Proteomes" id="UP000750711"/>
    </source>
</evidence>
<accession>A0A9P8LBN3</accession>
<feature type="compositionally biased region" description="Polar residues" evidence="1">
    <location>
        <begin position="97"/>
        <end position="108"/>
    </location>
</feature>
<evidence type="ECO:0000313" key="2">
    <source>
        <dbReference type="EMBL" id="KAH0559317.1"/>
    </source>
</evidence>
<feature type="compositionally biased region" description="Basic residues" evidence="1">
    <location>
        <begin position="131"/>
        <end position="142"/>
    </location>
</feature>
<dbReference type="EMBL" id="JAGHQM010000628">
    <property type="protein sequence ID" value="KAH0559317.1"/>
    <property type="molecule type" value="Genomic_DNA"/>
</dbReference>
<reference evidence="2" key="1">
    <citation type="submission" date="2021-03" db="EMBL/GenBank/DDBJ databases">
        <title>Comparative genomics and phylogenomic investigation of the class Geoglossomycetes provide insights into ecological specialization and systematics.</title>
        <authorList>
            <person name="Melie T."/>
            <person name="Pirro S."/>
            <person name="Miller A.N."/>
            <person name="Quandt A."/>
        </authorList>
    </citation>
    <scope>NUCLEOTIDE SEQUENCE</scope>
    <source>
        <strain evidence="2">CAQ_001_2017</strain>
    </source>
</reference>
<protein>
    <submittedName>
        <fullName evidence="2">Uncharacterized protein</fullName>
    </submittedName>
</protein>
<proteinExistence type="predicted"/>
<name>A0A9P8LBN3_9PEZI</name>
<keyword evidence="3" id="KW-1185">Reference proteome</keyword>
<comment type="caution">
    <text evidence="2">The sequence shown here is derived from an EMBL/GenBank/DDBJ whole genome shotgun (WGS) entry which is preliminary data.</text>
</comment>
<sequence>MRAEKPCASALERDPTGSTPCDELINELQLQRVGGSFYTITFKGQSIAVYEMSSGHCDAWRVPGYQRPVYSNARARSGSGKVVVVVVDDGAGATGGESNSDGSATSNSDESDSHGAGVKAKTGSKGWGKGLWRKVKKAAGKE</sequence>
<organism evidence="2 3">
    <name type="scientific">Trichoglossum hirsutum</name>
    <dbReference type="NCBI Taxonomy" id="265104"/>
    <lineage>
        <taxon>Eukaryota</taxon>
        <taxon>Fungi</taxon>
        <taxon>Dikarya</taxon>
        <taxon>Ascomycota</taxon>
        <taxon>Pezizomycotina</taxon>
        <taxon>Geoglossomycetes</taxon>
        <taxon>Geoglossales</taxon>
        <taxon>Geoglossaceae</taxon>
        <taxon>Trichoglossum</taxon>
    </lineage>
</organism>